<feature type="transmembrane region" description="Helical" evidence="9">
    <location>
        <begin position="237"/>
        <end position="257"/>
    </location>
</feature>
<organism evidence="11 12">
    <name type="scientific">Pelobates cultripes</name>
    <name type="common">Western spadefoot toad</name>
    <dbReference type="NCBI Taxonomy" id="61616"/>
    <lineage>
        <taxon>Eukaryota</taxon>
        <taxon>Metazoa</taxon>
        <taxon>Chordata</taxon>
        <taxon>Craniata</taxon>
        <taxon>Vertebrata</taxon>
        <taxon>Euteleostomi</taxon>
        <taxon>Amphibia</taxon>
        <taxon>Batrachia</taxon>
        <taxon>Anura</taxon>
        <taxon>Pelobatoidea</taxon>
        <taxon>Pelobatidae</taxon>
        <taxon>Pelobates</taxon>
    </lineage>
</organism>
<evidence type="ECO:0000256" key="5">
    <source>
        <dbReference type="ARBA" id="ARBA00022989"/>
    </source>
</evidence>
<accession>A0AAD1S5U8</accession>
<evidence type="ECO:0000256" key="4">
    <source>
        <dbReference type="ARBA" id="ARBA00022692"/>
    </source>
</evidence>
<dbReference type="PANTHER" id="PTHR12560:SF58">
    <property type="entry name" value="CERAMIDE SYNTHASE 1"/>
    <property type="match status" value="1"/>
</dbReference>
<sequence length="362" mass="42387">MEAEQKVQIIGLSPSLGYLDLLQLSGERFLNELRACKDCGLGLSWSTLCVHVSITWTEILYLLLCTVTWTYLRKAFTTWIFQPFAEWCQLQPREADKFPESAWKLFFYSFSWSYSVYLLFFTEYTFFHDPSSAFHGWKSGVEVPRDIALACLIQGSYYAHSIYATLYMDAWRKDSVVMIIHHMVAVTLITFSYAFRYHNIGILVLFLHDINDIQLEFTKINVYFKTRGGKYHRVNDILSDIGCIVFSCSWFWFRLYWFPPKVLFATCYSSLEMHPNLPLYFLFNILLFAVIAMNIYWFMYIVIFVGKVLTGHVQEVNDVRDYDIDADGQNAGVPVNSRKSEHKEILRNGQSLTNGYMKKKRT</sequence>
<feature type="transmembrane region" description="Helical" evidence="9">
    <location>
        <begin position="105"/>
        <end position="127"/>
    </location>
</feature>
<dbReference type="PROSITE" id="PS50922">
    <property type="entry name" value="TLC"/>
    <property type="match status" value="1"/>
</dbReference>
<dbReference type="AlphaFoldDB" id="A0AAD1S5U8"/>
<keyword evidence="6 8" id="KW-0472">Membrane</keyword>
<keyword evidence="4 8" id="KW-0812">Transmembrane</keyword>
<evidence type="ECO:0000256" key="6">
    <source>
        <dbReference type="ARBA" id="ARBA00023136"/>
    </source>
</evidence>
<comment type="catalytic activity">
    <reaction evidence="7">
        <text>sphinganine + octadecanoyl-CoA = N-(octadecanoyl)-sphinganine + CoA + H(+)</text>
        <dbReference type="Rhea" id="RHEA:36547"/>
        <dbReference type="ChEBI" id="CHEBI:15378"/>
        <dbReference type="ChEBI" id="CHEBI:57287"/>
        <dbReference type="ChEBI" id="CHEBI:57394"/>
        <dbReference type="ChEBI" id="CHEBI:57817"/>
        <dbReference type="ChEBI" id="CHEBI:67033"/>
    </reaction>
    <physiologicalReaction direction="left-to-right" evidence="7">
        <dbReference type="Rhea" id="RHEA:36548"/>
    </physiologicalReaction>
</comment>
<dbReference type="SMART" id="SM00724">
    <property type="entry name" value="TLC"/>
    <property type="match status" value="1"/>
</dbReference>
<comment type="pathway">
    <text evidence="3">Sphingolipid metabolism.</text>
</comment>
<keyword evidence="5 9" id="KW-1133">Transmembrane helix</keyword>
<feature type="transmembrane region" description="Helical" evidence="9">
    <location>
        <begin position="277"/>
        <end position="305"/>
    </location>
</feature>
<dbReference type="EMBL" id="OW240916">
    <property type="protein sequence ID" value="CAH2293406.1"/>
    <property type="molecule type" value="Genomic_DNA"/>
</dbReference>
<evidence type="ECO:0000256" key="3">
    <source>
        <dbReference type="ARBA" id="ARBA00004991"/>
    </source>
</evidence>
<dbReference type="Proteomes" id="UP001295444">
    <property type="component" value="Chromosome 05"/>
</dbReference>
<comment type="subcellular location">
    <subcellularLocation>
        <location evidence="1">Membrane</location>
        <topology evidence="1">Multi-pass membrane protein</topology>
    </subcellularLocation>
</comment>
<gene>
    <name evidence="11" type="ORF">PECUL_23A022893</name>
</gene>
<proteinExistence type="predicted"/>
<evidence type="ECO:0000256" key="7">
    <source>
        <dbReference type="ARBA" id="ARBA00049036"/>
    </source>
</evidence>
<keyword evidence="12" id="KW-1185">Reference proteome</keyword>
<feature type="domain" description="TLC" evidence="10">
    <location>
        <begin position="96"/>
        <end position="310"/>
    </location>
</feature>
<name>A0AAD1S5U8_PELCU</name>
<comment type="pathway">
    <text evidence="2">Lipid metabolism; sphingolipid metabolism.</text>
</comment>
<dbReference type="PANTHER" id="PTHR12560">
    <property type="entry name" value="LONGEVITY ASSURANCE FACTOR 1 LAG1"/>
    <property type="match status" value="1"/>
</dbReference>
<dbReference type="GO" id="GO:0016020">
    <property type="term" value="C:membrane"/>
    <property type="evidence" value="ECO:0007669"/>
    <property type="project" value="UniProtKB-SubCell"/>
</dbReference>
<dbReference type="Pfam" id="PF03798">
    <property type="entry name" value="TRAM_LAG1_CLN8"/>
    <property type="match status" value="1"/>
</dbReference>
<dbReference type="GO" id="GO:0046513">
    <property type="term" value="P:ceramide biosynthetic process"/>
    <property type="evidence" value="ECO:0007669"/>
    <property type="project" value="InterPro"/>
</dbReference>
<evidence type="ECO:0000259" key="10">
    <source>
        <dbReference type="PROSITE" id="PS50922"/>
    </source>
</evidence>
<dbReference type="InterPro" id="IPR016439">
    <property type="entry name" value="Lag1/Lac1-like"/>
</dbReference>
<evidence type="ECO:0000313" key="11">
    <source>
        <dbReference type="EMBL" id="CAH2293408.1"/>
    </source>
</evidence>
<evidence type="ECO:0000256" key="2">
    <source>
        <dbReference type="ARBA" id="ARBA00004760"/>
    </source>
</evidence>
<evidence type="ECO:0000256" key="9">
    <source>
        <dbReference type="SAM" id="Phobius"/>
    </source>
</evidence>
<evidence type="ECO:0000313" key="12">
    <source>
        <dbReference type="Proteomes" id="UP001295444"/>
    </source>
</evidence>
<evidence type="ECO:0000256" key="8">
    <source>
        <dbReference type="PROSITE-ProRule" id="PRU00205"/>
    </source>
</evidence>
<dbReference type="GO" id="GO:0050291">
    <property type="term" value="F:sphingosine N-acyltransferase activity"/>
    <property type="evidence" value="ECO:0007669"/>
    <property type="project" value="InterPro"/>
</dbReference>
<reference evidence="11" key="1">
    <citation type="submission" date="2022-03" db="EMBL/GenBank/DDBJ databases">
        <authorList>
            <person name="Alioto T."/>
            <person name="Alioto T."/>
            <person name="Gomez Garrido J."/>
        </authorList>
    </citation>
    <scope>NUCLEOTIDE SEQUENCE</scope>
</reference>
<feature type="transmembrane region" description="Helical" evidence="9">
    <location>
        <begin position="175"/>
        <end position="194"/>
    </location>
</feature>
<evidence type="ECO:0000256" key="1">
    <source>
        <dbReference type="ARBA" id="ARBA00004141"/>
    </source>
</evidence>
<protein>
    <submittedName>
        <fullName evidence="11">Ceramide synthase 1</fullName>
    </submittedName>
</protein>
<dbReference type="InterPro" id="IPR006634">
    <property type="entry name" value="TLC-dom"/>
</dbReference>
<dbReference type="EMBL" id="OW240916">
    <property type="protein sequence ID" value="CAH2293408.1"/>
    <property type="molecule type" value="Genomic_DNA"/>
</dbReference>